<dbReference type="OrthoDB" id="5465095at2"/>
<dbReference type="PANTHER" id="PTHR35011">
    <property type="entry name" value="2,3-DIKETO-L-GULONATE TRAP TRANSPORTER SMALL PERMEASE PROTEIN YIAM"/>
    <property type="match status" value="1"/>
</dbReference>
<feature type="transmembrane region" description="Helical" evidence="9">
    <location>
        <begin position="50"/>
        <end position="68"/>
    </location>
</feature>
<evidence type="ECO:0000313" key="12">
    <source>
        <dbReference type="Proteomes" id="UP000199017"/>
    </source>
</evidence>
<evidence type="ECO:0000256" key="3">
    <source>
        <dbReference type="ARBA" id="ARBA00022475"/>
    </source>
</evidence>
<name>A0A1G8EK95_9BACI</name>
<keyword evidence="12" id="KW-1185">Reference proteome</keyword>
<dbReference type="EMBL" id="FNDU01000002">
    <property type="protein sequence ID" value="SDH70334.1"/>
    <property type="molecule type" value="Genomic_DNA"/>
</dbReference>
<evidence type="ECO:0000256" key="1">
    <source>
        <dbReference type="ARBA" id="ARBA00004429"/>
    </source>
</evidence>
<feature type="transmembrane region" description="Helical" evidence="9">
    <location>
        <begin position="130"/>
        <end position="149"/>
    </location>
</feature>
<evidence type="ECO:0000256" key="7">
    <source>
        <dbReference type="ARBA" id="ARBA00023136"/>
    </source>
</evidence>
<evidence type="ECO:0000256" key="5">
    <source>
        <dbReference type="ARBA" id="ARBA00022692"/>
    </source>
</evidence>
<keyword evidence="5 9" id="KW-0812">Transmembrane</keyword>
<dbReference type="RefSeq" id="WP_091581430.1">
    <property type="nucleotide sequence ID" value="NZ_FNDU01000002.1"/>
</dbReference>
<sequence length="182" mass="20915">MKMVKWLDNLLRRLEEFILSFSIITITVMVAGNAISRNFAGRSWAFAEEISQLALFMATFMGISYVARKGRHISMSAIFDNVPFKLRKTLALLIPLTTGLIMLVFAYYSYGYVQSVIDANRVTSALRLPYYLMIMWAPIGFVLGAMQFFRNFWVNVKNKDVYLAAERKDYDNEEDIEQSGSI</sequence>
<dbReference type="GO" id="GO:0005886">
    <property type="term" value="C:plasma membrane"/>
    <property type="evidence" value="ECO:0007669"/>
    <property type="project" value="UniProtKB-SubCell"/>
</dbReference>
<evidence type="ECO:0000256" key="2">
    <source>
        <dbReference type="ARBA" id="ARBA00022448"/>
    </source>
</evidence>
<evidence type="ECO:0000256" key="9">
    <source>
        <dbReference type="SAM" id="Phobius"/>
    </source>
</evidence>
<dbReference type="Proteomes" id="UP000199017">
    <property type="component" value="Unassembled WGS sequence"/>
</dbReference>
<reference evidence="11 12" key="1">
    <citation type="submission" date="2016-10" db="EMBL/GenBank/DDBJ databases">
        <authorList>
            <person name="de Groot N.N."/>
        </authorList>
    </citation>
    <scope>NUCLEOTIDE SEQUENCE [LARGE SCALE GENOMIC DNA]</scope>
    <source>
        <strain evidence="12">P4B,CCM 7963,CECT 7998,DSM 25260,IBRC-M 10614,KCTC 13821</strain>
    </source>
</reference>
<dbReference type="STRING" id="930129.SAMN05216352_102265"/>
<evidence type="ECO:0000259" key="10">
    <source>
        <dbReference type="Pfam" id="PF04290"/>
    </source>
</evidence>
<proteinExistence type="inferred from homology"/>
<feature type="transmembrane region" description="Helical" evidence="9">
    <location>
        <begin position="89"/>
        <end position="110"/>
    </location>
</feature>
<comment type="similarity">
    <text evidence="8">Belongs to the TRAP transporter small permease family.</text>
</comment>
<dbReference type="GO" id="GO:0015740">
    <property type="term" value="P:C4-dicarboxylate transport"/>
    <property type="evidence" value="ECO:0007669"/>
    <property type="project" value="TreeGrafter"/>
</dbReference>
<dbReference type="InterPro" id="IPR055348">
    <property type="entry name" value="DctQ"/>
</dbReference>
<keyword evidence="6 9" id="KW-1133">Transmembrane helix</keyword>
<dbReference type="Pfam" id="PF04290">
    <property type="entry name" value="DctQ"/>
    <property type="match status" value="1"/>
</dbReference>
<feature type="domain" description="Tripartite ATP-independent periplasmic transporters DctQ component" evidence="10">
    <location>
        <begin position="26"/>
        <end position="156"/>
    </location>
</feature>
<dbReference type="AlphaFoldDB" id="A0A1G8EK95"/>
<evidence type="ECO:0000256" key="8">
    <source>
        <dbReference type="ARBA" id="ARBA00038436"/>
    </source>
</evidence>
<evidence type="ECO:0000313" key="11">
    <source>
        <dbReference type="EMBL" id="SDH70334.1"/>
    </source>
</evidence>
<accession>A0A1G8EK95</accession>
<keyword evidence="3" id="KW-1003">Cell membrane</keyword>
<feature type="transmembrane region" description="Helical" evidence="9">
    <location>
        <begin position="16"/>
        <end position="35"/>
    </location>
</feature>
<dbReference type="GO" id="GO:0022857">
    <property type="term" value="F:transmembrane transporter activity"/>
    <property type="evidence" value="ECO:0007669"/>
    <property type="project" value="TreeGrafter"/>
</dbReference>
<gene>
    <name evidence="11" type="ORF">SAMN05216352_102265</name>
</gene>
<evidence type="ECO:0000256" key="4">
    <source>
        <dbReference type="ARBA" id="ARBA00022519"/>
    </source>
</evidence>
<comment type="subcellular location">
    <subcellularLocation>
        <location evidence="1">Cell inner membrane</location>
        <topology evidence="1">Multi-pass membrane protein</topology>
    </subcellularLocation>
</comment>
<keyword evidence="4" id="KW-0997">Cell inner membrane</keyword>
<evidence type="ECO:0000256" key="6">
    <source>
        <dbReference type="ARBA" id="ARBA00022989"/>
    </source>
</evidence>
<keyword evidence="7 9" id="KW-0472">Membrane</keyword>
<organism evidence="11 12">
    <name type="scientific">Alteribacillus bidgolensis</name>
    <dbReference type="NCBI Taxonomy" id="930129"/>
    <lineage>
        <taxon>Bacteria</taxon>
        <taxon>Bacillati</taxon>
        <taxon>Bacillota</taxon>
        <taxon>Bacilli</taxon>
        <taxon>Bacillales</taxon>
        <taxon>Bacillaceae</taxon>
        <taxon>Alteribacillus</taxon>
    </lineage>
</organism>
<dbReference type="InterPro" id="IPR007387">
    <property type="entry name" value="TRAP_DctQ"/>
</dbReference>
<keyword evidence="2" id="KW-0813">Transport</keyword>
<protein>
    <submittedName>
        <fullName evidence="11">TRAP-type C4-dicarboxylate transport system, small permease component</fullName>
    </submittedName>
</protein>
<dbReference type="PANTHER" id="PTHR35011:SF2">
    <property type="entry name" value="2,3-DIKETO-L-GULONATE TRAP TRANSPORTER SMALL PERMEASE PROTEIN YIAM"/>
    <property type="match status" value="1"/>
</dbReference>